<protein>
    <submittedName>
        <fullName evidence="2">Uncharacterized protein</fullName>
    </submittedName>
</protein>
<proteinExistence type="predicted"/>
<gene>
    <name evidence="2" type="ORF">NEOLEDRAFT_1079824</name>
</gene>
<dbReference type="InterPro" id="IPR004242">
    <property type="entry name" value="Transposase_21"/>
</dbReference>
<dbReference type="AlphaFoldDB" id="A0A165MN57"/>
<evidence type="ECO:0000313" key="2">
    <source>
        <dbReference type="EMBL" id="KZT18557.1"/>
    </source>
</evidence>
<evidence type="ECO:0000256" key="1">
    <source>
        <dbReference type="SAM" id="MobiDB-lite"/>
    </source>
</evidence>
<dbReference type="InParanoid" id="A0A165MN57"/>
<name>A0A165MN57_9AGAM</name>
<organism evidence="2 3">
    <name type="scientific">Neolentinus lepideus HHB14362 ss-1</name>
    <dbReference type="NCBI Taxonomy" id="1314782"/>
    <lineage>
        <taxon>Eukaryota</taxon>
        <taxon>Fungi</taxon>
        <taxon>Dikarya</taxon>
        <taxon>Basidiomycota</taxon>
        <taxon>Agaricomycotina</taxon>
        <taxon>Agaricomycetes</taxon>
        <taxon>Gloeophyllales</taxon>
        <taxon>Gloeophyllaceae</taxon>
        <taxon>Neolentinus</taxon>
    </lineage>
</organism>
<reference evidence="2 3" key="1">
    <citation type="journal article" date="2016" name="Mol. Biol. Evol.">
        <title>Comparative Genomics of Early-Diverging Mushroom-Forming Fungi Provides Insights into the Origins of Lignocellulose Decay Capabilities.</title>
        <authorList>
            <person name="Nagy L.G."/>
            <person name="Riley R."/>
            <person name="Tritt A."/>
            <person name="Adam C."/>
            <person name="Daum C."/>
            <person name="Floudas D."/>
            <person name="Sun H."/>
            <person name="Yadav J.S."/>
            <person name="Pangilinan J."/>
            <person name="Larsson K.H."/>
            <person name="Matsuura K."/>
            <person name="Barry K."/>
            <person name="Labutti K."/>
            <person name="Kuo R."/>
            <person name="Ohm R.A."/>
            <person name="Bhattacharya S.S."/>
            <person name="Shirouzu T."/>
            <person name="Yoshinaga Y."/>
            <person name="Martin F.M."/>
            <person name="Grigoriev I.V."/>
            <person name="Hibbett D.S."/>
        </authorList>
    </citation>
    <scope>NUCLEOTIDE SEQUENCE [LARGE SCALE GENOMIC DNA]</scope>
    <source>
        <strain evidence="2 3">HHB14362 ss-1</strain>
    </source>
</reference>
<feature type="non-terminal residue" evidence="2">
    <location>
        <position position="1"/>
    </location>
</feature>
<dbReference type="EMBL" id="KV425672">
    <property type="protein sequence ID" value="KZT18557.1"/>
    <property type="molecule type" value="Genomic_DNA"/>
</dbReference>
<sequence>LNPDLLDRLRNPPSSVVNIDDSVVQFSIKMYLTTCEASQKIYESTCRHLCDHFGIEMLSYHNVKNLVADLTGIYPIEVDMCINSCIAYAGAFIDNDSCHECHHPRYDPAQSTPEKRVPYRRFCTFPIGPQLQALVRSPEGADVLEWRQTRTKQLMELLSLPDSSLDEYDDILCGDAYLDAVKSGQINDDDFVLMFSADGAQLYKNKASDFWIYIWLVIDHPPDKRYKKRHILPGAIIPGPNKPKNLDSFTFTGLHHLSALQDEGLAIWNARTQAVTLSYPFLFLALADAPGMAALNGLVGTQGQYGCRIYCGQKGRRKTNGKRYYPVRLKPHAAPPGSDHPDLPLNPPAPSREDYERNLIILKSSVSTAQYKENRLATGICKPTIFSGLRRSLGVPGLFGLDIMHLPALNIPDLFLPL</sequence>
<keyword evidence="3" id="KW-1185">Reference proteome</keyword>
<feature type="region of interest" description="Disordered" evidence="1">
    <location>
        <begin position="327"/>
        <end position="349"/>
    </location>
</feature>
<accession>A0A165MN57</accession>
<dbReference type="STRING" id="1314782.A0A165MN57"/>
<evidence type="ECO:0000313" key="3">
    <source>
        <dbReference type="Proteomes" id="UP000076761"/>
    </source>
</evidence>
<dbReference type="Pfam" id="PF02992">
    <property type="entry name" value="Transposase_21"/>
    <property type="match status" value="1"/>
</dbReference>
<dbReference type="Proteomes" id="UP000076761">
    <property type="component" value="Unassembled WGS sequence"/>
</dbReference>
<dbReference type="OrthoDB" id="3261594at2759"/>